<gene>
    <name evidence="2" type="ORF">glysoja_050275</name>
</gene>
<dbReference type="Proteomes" id="UP000053555">
    <property type="component" value="Unassembled WGS sequence"/>
</dbReference>
<protein>
    <submittedName>
        <fullName evidence="2">Uncharacterized protein</fullName>
    </submittedName>
</protein>
<dbReference type="AlphaFoldDB" id="A0A0B2PLK9"/>
<feature type="region of interest" description="Disordered" evidence="1">
    <location>
        <begin position="88"/>
        <end position="112"/>
    </location>
</feature>
<evidence type="ECO:0000313" key="2">
    <source>
        <dbReference type="EMBL" id="KHN08599.1"/>
    </source>
</evidence>
<accession>A0A0B2PLK9</accession>
<organism evidence="2">
    <name type="scientific">Glycine soja</name>
    <name type="common">Wild soybean</name>
    <dbReference type="NCBI Taxonomy" id="3848"/>
    <lineage>
        <taxon>Eukaryota</taxon>
        <taxon>Viridiplantae</taxon>
        <taxon>Streptophyta</taxon>
        <taxon>Embryophyta</taxon>
        <taxon>Tracheophyta</taxon>
        <taxon>Spermatophyta</taxon>
        <taxon>Magnoliopsida</taxon>
        <taxon>eudicotyledons</taxon>
        <taxon>Gunneridae</taxon>
        <taxon>Pentapetalae</taxon>
        <taxon>rosids</taxon>
        <taxon>fabids</taxon>
        <taxon>Fabales</taxon>
        <taxon>Fabaceae</taxon>
        <taxon>Papilionoideae</taxon>
        <taxon>50 kb inversion clade</taxon>
        <taxon>NPAAA clade</taxon>
        <taxon>indigoferoid/millettioid clade</taxon>
        <taxon>Phaseoleae</taxon>
        <taxon>Glycine</taxon>
        <taxon>Glycine subgen. Soja</taxon>
    </lineage>
</organism>
<name>A0A0B2PLK9_GLYSO</name>
<reference evidence="2" key="1">
    <citation type="submission" date="2014-07" db="EMBL/GenBank/DDBJ databases">
        <title>Identification of a novel salt tolerance gene in wild soybean by whole-genome sequencing.</title>
        <authorList>
            <person name="Lam H.-M."/>
            <person name="Qi X."/>
            <person name="Li M.-W."/>
            <person name="Liu X."/>
            <person name="Xie M."/>
            <person name="Ni M."/>
            <person name="Xu X."/>
        </authorList>
    </citation>
    <scope>NUCLEOTIDE SEQUENCE [LARGE SCALE GENOMIC DNA]</scope>
    <source>
        <tissue evidence="2">Root</tissue>
    </source>
</reference>
<dbReference type="EMBL" id="KN665863">
    <property type="protein sequence ID" value="KHN08599.1"/>
    <property type="molecule type" value="Genomic_DNA"/>
</dbReference>
<evidence type="ECO:0000256" key="1">
    <source>
        <dbReference type="SAM" id="MobiDB-lite"/>
    </source>
</evidence>
<sequence length="134" mass="14580">MHSLRELAHNRPIIPMEHFLKQVAWLEAQLPLVRPDEAAPAEPTTTRVKPKPADPQSLVVNPPFSPKLEVVLPSPPLIIISDSLSRETIAPPDSPAREAVDPPDSPIGKAIDLSYSSSREAVALSDSPVFLSDR</sequence>
<proteinExistence type="predicted"/>
<feature type="region of interest" description="Disordered" evidence="1">
    <location>
        <begin position="34"/>
        <end position="59"/>
    </location>
</feature>